<evidence type="ECO:0000313" key="3">
    <source>
        <dbReference type="Proteomes" id="UP000011769"/>
    </source>
</evidence>
<gene>
    <name evidence="2" type="ORF">SPJ1_1934</name>
</gene>
<organism evidence="2 3">
    <name type="scientific">Streptococcus parauberis KRS-02083</name>
    <dbReference type="NCBI Taxonomy" id="1207545"/>
    <lineage>
        <taxon>Bacteria</taxon>
        <taxon>Bacillati</taxon>
        <taxon>Bacillota</taxon>
        <taxon>Bacilli</taxon>
        <taxon>Lactobacillales</taxon>
        <taxon>Streptococcaceae</taxon>
        <taxon>Streptococcus</taxon>
    </lineage>
</organism>
<protein>
    <recommendedName>
        <fullName evidence="1">HTH cro/C1-type domain-containing protein</fullName>
    </recommendedName>
</protein>
<keyword evidence="3" id="KW-1185">Reference proteome</keyword>
<evidence type="ECO:0000313" key="2">
    <source>
        <dbReference type="EMBL" id="EMG24675.1"/>
    </source>
</evidence>
<dbReference type="Pfam" id="PF01381">
    <property type="entry name" value="HTH_3"/>
    <property type="match status" value="1"/>
</dbReference>
<dbReference type="PROSITE" id="PS50943">
    <property type="entry name" value="HTH_CROC1"/>
    <property type="match status" value="1"/>
</dbReference>
<dbReference type="InterPro" id="IPR001387">
    <property type="entry name" value="Cro/C1-type_HTH"/>
</dbReference>
<dbReference type="RefSeq" id="WP_003108699.1">
    <property type="nucleotide sequence ID" value="NZ_ALYM01000008.1"/>
</dbReference>
<name>A0ABN0IPD5_9STRE</name>
<dbReference type="Proteomes" id="UP000011769">
    <property type="component" value="Unassembled WGS sequence"/>
</dbReference>
<dbReference type="CDD" id="cd00093">
    <property type="entry name" value="HTH_XRE"/>
    <property type="match status" value="1"/>
</dbReference>
<reference evidence="2 3" key="1">
    <citation type="journal article" date="2013" name="PLoS ONE">
        <title>Comparative Genomic Characterization of Three Streptococcus parauberis Strains in Fish Pathogen, as Assessed by Wide-Genome Analyses.</title>
        <authorList>
            <person name="Nho S.W."/>
            <person name="Hikima J."/>
            <person name="Park S.B."/>
            <person name="Jang H.B."/>
            <person name="Cha I.S."/>
            <person name="Yasuike M."/>
            <person name="Nakamura Y."/>
            <person name="Fujiwara A."/>
            <person name="Sano M."/>
            <person name="Kanai K."/>
            <person name="Kondo H."/>
            <person name="Hirono I."/>
            <person name="Takeyama H."/>
            <person name="Aoki T."/>
            <person name="Jung T.S."/>
        </authorList>
    </citation>
    <scope>NUCLEOTIDE SEQUENCE [LARGE SCALE GENOMIC DNA]</scope>
    <source>
        <strain evidence="2 3">KRS-02083</strain>
    </source>
</reference>
<dbReference type="SUPFAM" id="SSF47413">
    <property type="entry name" value="lambda repressor-like DNA-binding domains"/>
    <property type="match status" value="1"/>
</dbReference>
<comment type="caution">
    <text evidence="2">The sequence shown here is derived from an EMBL/GenBank/DDBJ whole genome shotgun (WGS) entry which is preliminary data.</text>
</comment>
<dbReference type="Gene3D" id="1.10.260.40">
    <property type="entry name" value="lambda repressor-like DNA-binding domains"/>
    <property type="match status" value="1"/>
</dbReference>
<feature type="domain" description="HTH cro/C1-type" evidence="1">
    <location>
        <begin position="9"/>
        <end position="63"/>
    </location>
</feature>
<proteinExistence type="predicted"/>
<dbReference type="InterPro" id="IPR010982">
    <property type="entry name" value="Lambda_DNA-bd_dom_sf"/>
</dbReference>
<dbReference type="SMART" id="SM00530">
    <property type="entry name" value="HTH_XRE"/>
    <property type="match status" value="1"/>
</dbReference>
<dbReference type="EMBL" id="ALYM01000008">
    <property type="protein sequence ID" value="EMG24675.1"/>
    <property type="molecule type" value="Genomic_DNA"/>
</dbReference>
<accession>A0ABN0IPD5</accession>
<evidence type="ECO:0000259" key="1">
    <source>
        <dbReference type="PROSITE" id="PS50943"/>
    </source>
</evidence>
<sequence>MQVFDGAKVKENRKRFNLTQYELSAMTNITQARISDIERNVTTVRSEEIISLSRALICDKDNFYSDKKDVKVIMNTFKKGKKEVNSTKQRQIISPFSAYSKNLEYGIRKPETKQLELFDEKSLIGQDLSGFVIISNQEYTKLLDAKERLEKFENIFSEVKNE</sequence>